<dbReference type="InterPro" id="IPR029149">
    <property type="entry name" value="Creatin/AminoP/Spt16_N"/>
</dbReference>
<protein>
    <submittedName>
        <fullName evidence="3">Dipeptidase</fullName>
    </submittedName>
</protein>
<name>A0A917ZHZ6_9ACTN</name>
<dbReference type="Proteomes" id="UP000641932">
    <property type="component" value="Unassembled WGS sequence"/>
</dbReference>
<organism evidence="3 4">
    <name type="scientific">Wenjunlia tyrosinilytica</name>
    <dbReference type="NCBI Taxonomy" id="1544741"/>
    <lineage>
        <taxon>Bacteria</taxon>
        <taxon>Bacillati</taxon>
        <taxon>Actinomycetota</taxon>
        <taxon>Actinomycetes</taxon>
        <taxon>Kitasatosporales</taxon>
        <taxon>Streptomycetaceae</taxon>
        <taxon>Wenjunlia</taxon>
    </lineage>
</organism>
<dbReference type="Gene3D" id="3.90.230.10">
    <property type="entry name" value="Creatinase/methionine aminopeptidase superfamily"/>
    <property type="match status" value="1"/>
</dbReference>
<dbReference type="Pfam" id="PF01321">
    <property type="entry name" value="Creatinase_N"/>
    <property type="match status" value="1"/>
</dbReference>
<dbReference type="InterPro" id="IPR000994">
    <property type="entry name" value="Pept_M24"/>
</dbReference>
<reference evidence="3" key="2">
    <citation type="submission" date="2020-09" db="EMBL/GenBank/DDBJ databases">
        <authorList>
            <person name="Sun Q."/>
            <person name="Zhou Y."/>
        </authorList>
    </citation>
    <scope>NUCLEOTIDE SEQUENCE</scope>
    <source>
        <strain evidence="3">CGMCC 4.7201</strain>
    </source>
</reference>
<keyword evidence="4" id="KW-1185">Reference proteome</keyword>
<accession>A0A917ZHZ6</accession>
<evidence type="ECO:0000259" key="2">
    <source>
        <dbReference type="Pfam" id="PF01321"/>
    </source>
</evidence>
<dbReference type="Gene3D" id="3.40.350.10">
    <property type="entry name" value="Creatinase/prolidase N-terminal domain"/>
    <property type="match status" value="1"/>
</dbReference>
<dbReference type="SUPFAM" id="SSF55920">
    <property type="entry name" value="Creatinase/aminopeptidase"/>
    <property type="match status" value="1"/>
</dbReference>
<comment type="caution">
    <text evidence="3">The sequence shown here is derived from an EMBL/GenBank/DDBJ whole genome shotgun (WGS) entry which is preliminary data.</text>
</comment>
<dbReference type="EMBL" id="BMMS01000003">
    <property type="protein sequence ID" value="GGO82172.1"/>
    <property type="molecule type" value="Genomic_DNA"/>
</dbReference>
<dbReference type="InterPro" id="IPR000587">
    <property type="entry name" value="Creatinase_N"/>
</dbReference>
<feature type="domain" description="Creatinase N-terminal" evidence="2">
    <location>
        <begin position="76"/>
        <end position="223"/>
    </location>
</feature>
<dbReference type="InterPro" id="IPR050659">
    <property type="entry name" value="Peptidase_M24B"/>
</dbReference>
<proteinExistence type="predicted"/>
<dbReference type="AlphaFoldDB" id="A0A917ZHZ6"/>
<dbReference type="PANTHER" id="PTHR46112">
    <property type="entry name" value="AMINOPEPTIDASE"/>
    <property type="match status" value="1"/>
</dbReference>
<sequence>MDGCVIAVAGTGARRYWGAGARPWAGERAKGRSGPCGLRPVPYDGRHTGTAVAGAGGLSYRVNVSDQMHRLFPAQRLEQARKAAADHGLDALLISPGSDLRYLTGYHALPLERLTCLVVPVQGDPFLVVPALEKPAAEASPVGGLGIDITGFNETEDPYTLIAGRLPAGAAGFATAGPAPAASAPAGVAVDNHMWAEKLLAFQAALPGARVSLAGDVLREMRMRKSAAEIDALRRAGAAIDRVHRRMGEWLSAGRTEREVARDIADAIIQAGHATVDFVIVASGPNSASPHHEVADRVIRPGDPVVVDIGGTTEEGYCSDSTRTYAVGEPPAEFRELYNVLQRAQAAQTRAVRPGITAQELDAVGRRIIADAGYGDHFIHRTGHGIGLETHEEPYIVEGSELALAPGMAFSIEPGIYLPDRFGARIEDIAVCTEDGGERLNLTARDLAVLPAQGGGRLGEG</sequence>
<evidence type="ECO:0000313" key="3">
    <source>
        <dbReference type="EMBL" id="GGO82172.1"/>
    </source>
</evidence>
<dbReference type="CDD" id="cd01092">
    <property type="entry name" value="APP-like"/>
    <property type="match status" value="1"/>
</dbReference>
<gene>
    <name evidence="3" type="ORF">GCM10012280_08130</name>
</gene>
<reference evidence="3" key="1">
    <citation type="journal article" date="2014" name="Int. J. Syst. Evol. Microbiol.">
        <title>Complete genome sequence of Corynebacterium casei LMG S-19264T (=DSM 44701T), isolated from a smear-ripened cheese.</title>
        <authorList>
            <consortium name="US DOE Joint Genome Institute (JGI-PGF)"/>
            <person name="Walter F."/>
            <person name="Albersmeier A."/>
            <person name="Kalinowski J."/>
            <person name="Ruckert C."/>
        </authorList>
    </citation>
    <scope>NUCLEOTIDE SEQUENCE</scope>
    <source>
        <strain evidence="3">CGMCC 4.7201</strain>
    </source>
</reference>
<evidence type="ECO:0000313" key="4">
    <source>
        <dbReference type="Proteomes" id="UP000641932"/>
    </source>
</evidence>
<dbReference type="SUPFAM" id="SSF53092">
    <property type="entry name" value="Creatinase/prolidase N-terminal domain"/>
    <property type="match status" value="1"/>
</dbReference>
<dbReference type="PANTHER" id="PTHR46112:SF3">
    <property type="entry name" value="AMINOPEPTIDASE YPDF"/>
    <property type="match status" value="1"/>
</dbReference>
<dbReference type="Pfam" id="PF00557">
    <property type="entry name" value="Peptidase_M24"/>
    <property type="match status" value="1"/>
</dbReference>
<dbReference type="InterPro" id="IPR036005">
    <property type="entry name" value="Creatinase/aminopeptidase-like"/>
</dbReference>
<evidence type="ECO:0000259" key="1">
    <source>
        <dbReference type="Pfam" id="PF00557"/>
    </source>
</evidence>
<feature type="domain" description="Peptidase M24" evidence="1">
    <location>
        <begin position="232"/>
        <end position="434"/>
    </location>
</feature>